<dbReference type="SUPFAM" id="SSF50952">
    <property type="entry name" value="Soluble quinoprotein glucose dehydrogenase"/>
    <property type="match status" value="1"/>
</dbReference>
<evidence type="ECO:0000313" key="2">
    <source>
        <dbReference type="EMBL" id="SVA97483.1"/>
    </source>
</evidence>
<gene>
    <name evidence="2" type="ORF">METZ01_LOCUS150337</name>
</gene>
<protein>
    <recommendedName>
        <fullName evidence="1">DUF7133 domain-containing protein</fullName>
    </recommendedName>
</protein>
<dbReference type="InterPro" id="IPR011989">
    <property type="entry name" value="ARM-like"/>
</dbReference>
<accession>A0A382A977</accession>
<dbReference type="AlphaFoldDB" id="A0A382A977"/>
<dbReference type="InterPro" id="IPR013428">
    <property type="entry name" value="Membrane-bound_put_N"/>
</dbReference>
<dbReference type="Pfam" id="PF23500">
    <property type="entry name" value="DUF7133"/>
    <property type="match status" value="1"/>
</dbReference>
<dbReference type="EMBL" id="UINC01024235">
    <property type="protein sequence ID" value="SVA97483.1"/>
    <property type="molecule type" value="Genomic_DNA"/>
</dbReference>
<proteinExistence type="predicted"/>
<feature type="domain" description="DUF7133" evidence="1">
    <location>
        <begin position="1"/>
        <end position="335"/>
    </location>
</feature>
<feature type="non-terminal residue" evidence="2">
    <location>
        <position position="465"/>
    </location>
</feature>
<name>A0A382A977_9ZZZZ</name>
<reference evidence="2" key="1">
    <citation type="submission" date="2018-05" db="EMBL/GenBank/DDBJ databases">
        <authorList>
            <person name="Lanie J.A."/>
            <person name="Ng W.-L."/>
            <person name="Kazmierczak K.M."/>
            <person name="Andrzejewski T.M."/>
            <person name="Davidsen T.M."/>
            <person name="Wayne K.J."/>
            <person name="Tettelin H."/>
            <person name="Glass J.I."/>
            <person name="Rusch D."/>
            <person name="Podicherti R."/>
            <person name="Tsui H.-C.T."/>
            <person name="Winkler M.E."/>
        </authorList>
    </citation>
    <scope>NUCLEOTIDE SEQUENCE</scope>
</reference>
<dbReference type="PANTHER" id="PTHR33546">
    <property type="entry name" value="LARGE, MULTIFUNCTIONAL SECRETED PROTEIN-RELATED"/>
    <property type="match status" value="1"/>
</dbReference>
<organism evidence="2">
    <name type="scientific">marine metagenome</name>
    <dbReference type="NCBI Taxonomy" id="408172"/>
    <lineage>
        <taxon>unclassified sequences</taxon>
        <taxon>metagenomes</taxon>
        <taxon>ecological metagenomes</taxon>
    </lineage>
</organism>
<dbReference type="InterPro" id="IPR011041">
    <property type="entry name" value="Quinoprot_gluc/sorb_DH_b-prop"/>
</dbReference>
<dbReference type="InterPro" id="IPR055557">
    <property type="entry name" value="DUF7133"/>
</dbReference>
<dbReference type="Gene3D" id="1.25.10.10">
    <property type="entry name" value="Leucine-rich Repeat Variant"/>
    <property type="match status" value="1"/>
</dbReference>
<dbReference type="Gene3D" id="2.120.10.30">
    <property type="entry name" value="TolB, C-terminal domain"/>
    <property type="match status" value="1"/>
</dbReference>
<dbReference type="NCBIfam" id="TIGR02604">
    <property type="entry name" value="Piru_Ver_Nterm"/>
    <property type="match status" value="1"/>
</dbReference>
<evidence type="ECO:0000259" key="1">
    <source>
        <dbReference type="Pfam" id="PF23500"/>
    </source>
</evidence>
<dbReference type="InterPro" id="IPR011042">
    <property type="entry name" value="6-blade_b-propeller_TolB-like"/>
</dbReference>
<dbReference type="PANTHER" id="PTHR33546:SF1">
    <property type="entry name" value="LARGE, MULTIFUNCTIONAL SECRETED PROTEIN"/>
    <property type="match status" value="1"/>
</dbReference>
<sequence>MTVPEGFEVTAFVAEPDIGECIAFCFDDRGRLWTLENYNYKTRKSHSEDQRNRIQIFEDVNGDGVFDTKKLFTDKLTFSSGIAVGMGGVYVGKPPELIFIPDADGDDKPDGEPKVLLDGWGINDRHETLNSFIWGPDGWLYGCHGVFTRSQVGKPGTPESERQYIDGGIWRWHPVSEEFEVFAEGLSNPWGFDFNDHGQGFATCCVIPHLFHIVQGGVYHKQSRQNVNRFVYDNIKTIRDHAHKSAHGGARFYLADVFPKKYRDQLFMCNIHQHSVLTDYMVPKGSSFIGKHGEDFLPANDLAWGGFSVETGPEGAVYILDWHDQNICGNEVKFPNSSRVYRIMPKSSKPIKRPNLRSLSDLELVELQKHSNDWYVRHARVILHHRTITGKLDAPKVHTNLEEMLKQAKTQAKRLRALWALHVTGGLNAKGGARLIELLKHPDEYVRAWSIQFLCEEKKPSTKAL</sequence>